<keyword evidence="2" id="KW-0812">Transmembrane</keyword>
<name>A0A3Q2QF48_FUNHE</name>
<dbReference type="STRING" id="8078.ENSFHEP00000025359"/>
<sequence length="547" mass="61951">MLSSYCRSMSTLREEIQSIILKALPNLSEETQSLLISRFQGSGLESKGDLKYVQQEDMADLLPVIQLRKLLDAFKSGNAEMFSSHKLVVINSIFFLNLCLYIIIDKLFFDLETEVVILDLQSLPCPTPLSSPSLLECSLPPSSPSTSLSDLSDCSTPSNSSSPFLISKTWPETFQVPWDKMPPEVCSAIANKKRPTPAERRQMVRVLVDEMRKYEANPTRSQCLTVCRNIVRQYPQSFADVFADGSLMAGGYTLLLIQVKTRIENLNRDSNFARHRASRSSGSSSGCKRGPTDSYGCTRFQPELPPEETDDTIEQKRQRLEEIYRQEGARGIERAEVSSLMEITFSPAIEDLRRDWPYLFHQRSIYAHFQLNVLRLLELSMEECGRAIIEYFQSKSTNKATFSPDEDTEVALHVVQLLMAHFKESIDGLILSTDVSGKDRVTAGHWMISLESHIVCEGIQPTFVTGLAALFSMYYIFNLQYQEEAACTLEFIQRRFLDINPERGTKASCGKIVSKRTGKTVQKKSVTVNPHVSTLLKNLMDFEWNFI</sequence>
<keyword evidence="2" id="KW-1133">Transmembrane helix</keyword>
<feature type="region of interest" description="Disordered" evidence="1">
    <location>
        <begin position="273"/>
        <end position="311"/>
    </location>
</feature>
<evidence type="ECO:0000256" key="1">
    <source>
        <dbReference type="SAM" id="MobiDB-lite"/>
    </source>
</evidence>
<accession>A0A3Q2QF48</accession>
<dbReference type="Proteomes" id="UP000265000">
    <property type="component" value="Unplaced"/>
</dbReference>
<evidence type="ECO:0000313" key="3">
    <source>
        <dbReference type="Ensembl" id="ENSFHEP00000025359.1"/>
    </source>
</evidence>
<keyword evidence="2" id="KW-0472">Membrane</keyword>
<dbReference type="Ensembl" id="ENSFHET00000005440.1">
    <property type="protein sequence ID" value="ENSFHEP00000025359.1"/>
    <property type="gene ID" value="ENSFHEG00000007529.1"/>
</dbReference>
<organism evidence="3 4">
    <name type="scientific">Fundulus heteroclitus</name>
    <name type="common">Killifish</name>
    <name type="synonym">Mummichog</name>
    <dbReference type="NCBI Taxonomy" id="8078"/>
    <lineage>
        <taxon>Eukaryota</taxon>
        <taxon>Metazoa</taxon>
        <taxon>Chordata</taxon>
        <taxon>Craniata</taxon>
        <taxon>Vertebrata</taxon>
        <taxon>Euteleostomi</taxon>
        <taxon>Actinopterygii</taxon>
        <taxon>Neopterygii</taxon>
        <taxon>Teleostei</taxon>
        <taxon>Neoteleostei</taxon>
        <taxon>Acanthomorphata</taxon>
        <taxon>Ovalentaria</taxon>
        <taxon>Atherinomorphae</taxon>
        <taxon>Cyprinodontiformes</taxon>
        <taxon>Fundulidae</taxon>
        <taxon>Fundulus</taxon>
    </lineage>
</organism>
<dbReference type="GeneTree" id="ENSGT00940000163828"/>
<proteinExistence type="predicted"/>
<reference evidence="3" key="2">
    <citation type="submission" date="2025-09" db="UniProtKB">
        <authorList>
            <consortium name="Ensembl"/>
        </authorList>
    </citation>
    <scope>IDENTIFICATION</scope>
</reference>
<feature type="transmembrane region" description="Helical" evidence="2">
    <location>
        <begin position="87"/>
        <end position="104"/>
    </location>
</feature>
<dbReference type="PANTHER" id="PTHR31025:SF30">
    <property type="entry name" value="SI:DKEY-15H8.17"/>
    <property type="match status" value="1"/>
</dbReference>
<protein>
    <submittedName>
        <fullName evidence="3">Si:ch211-111e20.1</fullName>
    </submittedName>
</protein>
<evidence type="ECO:0000256" key="2">
    <source>
        <dbReference type="SAM" id="Phobius"/>
    </source>
</evidence>
<dbReference type="AlphaFoldDB" id="A0A3Q2QF48"/>
<evidence type="ECO:0000313" key="4">
    <source>
        <dbReference type="Proteomes" id="UP000265000"/>
    </source>
</evidence>
<dbReference type="PANTHER" id="PTHR31025">
    <property type="entry name" value="SI:CH211-196P9.1-RELATED"/>
    <property type="match status" value="1"/>
</dbReference>
<keyword evidence="4" id="KW-1185">Reference proteome</keyword>
<reference evidence="3" key="1">
    <citation type="submission" date="2025-08" db="UniProtKB">
        <authorList>
            <consortium name="Ensembl"/>
        </authorList>
    </citation>
    <scope>IDENTIFICATION</scope>
</reference>